<evidence type="ECO:0000256" key="7">
    <source>
        <dbReference type="ARBA" id="ARBA00022741"/>
    </source>
</evidence>
<feature type="domain" description="Histidine kinase" evidence="14">
    <location>
        <begin position="658"/>
        <end position="879"/>
    </location>
</feature>
<evidence type="ECO:0000256" key="8">
    <source>
        <dbReference type="ARBA" id="ARBA00022777"/>
    </source>
</evidence>
<dbReference type="FunFam" id="3.30.565.10:FF:000006">
    <property type="entry name" value="Sensor histidine kinase WalK"/>
    <property type="match status" value="1"/>
</dbReference>
<dbReference type="InterPro" id="IPR035965">
    <property type="entry name" value="PAS-like_dom_sf"/>
</dbReference>
<dbReference type="PANTHER" id="PTHR42878">
    <property type="entry name" value="TWO-COMPONENT HISTIDINE KINASE"/>
    <property type="match status" value="1"/>
</dbReference>
<keyword evidence="12 13" id="KW-0472">Membrane</keyword>
<dbReference type="GO" id="GO:0005524">
    <property type="term" value="F:ATP binding"/>
    <property type="evidence" value="ECO:0007669"/>
    <property type="project" value="UniProtKB-KW"/>
</dbReference>
<dbReference type="InterPro" id="IPR036890">
    <property type="entry name" value="HATPase_C_sf"/>
</dbReference>
<dbReference type="GO" id="GO:0000156">
    <property type="term" value="F:phosphorelay response regulator activity"/>
    <property type="evidence" value="ECO:0007669"/>
    <property type="project" value="TreeGrafter"/>
</dbReference>
<dbReference type="InterPro" id="IPR036097">
    <property type="entry name" value="HisK_dim/P_sf"/>
</dbReference>
<evidence type="ECO:0000256" key="2">
    <source>
        <dbReference type="ARBA" id="ARBA00004141"/>
    </source>
</evidence>
<dbReference type="Gene3D" id="3.30.450.20">
    <property type="entry name" value="PAS domain"/>
    <property type="match status" value="1"/>
</dbReference>
<dbReference type="Pfam" id="PF08448">
    <property type="entry name" value="PAS_4"/>
    <property type="match status" value="1"/>
</dbReference>
<keyword evidence="8 15" id="KW-0418">Kinase</keyword>
<evidence type="ECO:0000256" key="9">
    <source>
        <dbReference type="ARBA" id="ARBA00022840"/>
    </source>
</evidence>
<dbReference type="CDD" id="cd00075">
    <property type="entry name" value="HATPase"/>
    <property type="match status" value="1"/>
</dbReference>
<dbReference type="GO" id="GO:0030295">
    <property type="term" value="F:protein kinase activator activity"/>
    <property type="evidence" value="ECO:0007669"/>
    <property type="project" value="TreeGrafter"/>
</dbReference>
<keyword evidence="11" id="KW-0902">Two-component regulatory system</keyword>
<organism evidence="15 16">
    <name type="scientific">Oleiphilus messinensis</name>
    <dbReference type="NCBI Taxonomy" id="141451"/>
    <lineage>
        <taxon>Bacteria</taxon>
        <taxon>Pseudomonadati</taxon>
        <taxon>Pseudomonadota</taxon>
        <taxon>Gammaproteobacteria</taxon>
        <taxon>Oceanospirillales</taxon>
        <taxon>Oleiphilaceae</taxon>
        <taxon>Oleiphilus</taxon>
    </lineage>
</organism>
<keyword evidence="7" id="KW-0547">Nucleotide-binding</keyword>
<evidence type="ECO:0000256" key="10">
    <source>
        <dbReference type="ARBA" id="ARBA00022989"/>
    </source>
</evidence>
<feature type="transmembrane region" description="Helical" evidence="13">
    <location>
        <begin position="308"/>
        <end position="326"/>
    </location>
</feature>
<dbReference type="SUPFAM" id="SSF47384">
    <property type="entry name" value="Homodimeric domain of signal transducing histidine kinase"/>
    <property type="match status" value="1"/>
</dbReference>
<dbReference type="InterPro" id="IPR050351">
    <property type="entry name" value="BphY/WalK/GraS-like"/>
</dbReference>
<dbReference type="InterPro" id="IPR005467">
    <property type="entry name" value="His_kinase_dom"/>
</dbReference>
<dbReference type="SMART" id="SM01080">
    <property type="entry name" value="CHASE2"/>
    <property type="match status" value="1"/>
</dbReference>
<dbReference type="EC" id="2.7.13.3" evidence="3"/>
<dbReference type="SMART" id="SM00387">
    <property type="entry name" value="HATPase_c"/>
    <property type="match status" value="1"/>
</dbReference>
<evidence type="ECO:0000256" key="12">
    <source>
        <dbReference type="ARBA" id="ARBA00023136"/>
    </source>
</evidence>
<feature type="transmembrane region" description="Helical" evidence="13">
    <location>
        <begin position="358"/>
        <end position="375"/>
    </location>
</feature>
<dbReference type="Gene3D" id="1.10.287.130">
    <property type="match status" value="1"/>
</dbReference>
<dbReference type="SUPFAM" id="SSF55785">
    <property type="entry name" value="PYP-like sensor domain (PAS domain)"/>
    <property type="match status" value="1"/>
</dbReference>
<name>A0A1Y0I9R4_9GAMM</name>
<dbReference type="InterPro" id="IPR003661">
    <property type="entry name" value="HisK_dim/P_dom"/>
</dbReference>
<dbReference type="OrthoDB" id="9806704at2"/>
<evidence type="ECO:0000256" key="11">
    <source>
        <dbReference type="ARBA" id="ARBA00023012"/>
    </source>
</evidence>
<keyword evidence="5" id="KW-0808">Transferase</keyword>
<keyword evidence="9" id="KW-0067">ATP-binding</keyword>
<feature type="transmembrane region" description="Helical" evidence="13">
    <location>
        <begin position="333"/>
        <end position="352"/>
    </location>
</feature>
<feature type="transmembrane region" description="Helical" evidence="13">
    <location>
        <begin position="15"/>
        <end position="33"/>
    </location>
</feature>
<dbReference type="InterPro" id="IPR000014">
    <property type="entry name" value="PAS"/>
</dbReference>
<gene>
    <name evidence="15" type="ORF">OLMES_3159</name>
</gene>
<dbReference type="InterPro" id="IPR003594">
    <property type="entry name" value="HATPase_dom"/>
</dbReference>
<protein>
    <recommendedName>
        <fullName evidence="3">histidine kinase</fullName>
        <ecNumber evidence="3">2.7.13.3</ecNumber>
    </recommendedName>
</protein>
<evidence type="ECO:0000256" key="6">
    <source>
        <dbReference type="ARBA" id="ARBA00022692"/>
    </source>
</evidence>
<dbReference type="PRINTS" id="PR00344">
    <property type="entry name" value="BCTRLSENSOR"/>
</dbReference>
<keyword evidence="4" id="KW-0597">Phosphoprotein</keyword>
<evidence type="ECO:0000256" key="13">
    <source>
        <dbReference type="SAM" id="Phobius"/>
    </source>
</evidence>
<dbReference type="CDD" id="cd00130">
    <property type="entry name" value="PAS"/>
    <property type="match status" value="1"/>
</dbReference>
<keyword evidence="10 13" id="KW-1133">Transmembrane helix</keyword>
<evidence type="ECO:0000256" key="1">
    <source>
        <dbReference type="ARBA" id="ARBA00000085"/>
    </source>
</evidence>
<dbReference type="InterPro" id="IPR013656">
    <property type="entry name" value="PAS_4"/>
</dbReference>
<reference evidence="15 16" key="1">
    <citation type="submission" date="2017-05" db="EMBL/GenBank/DDBJ databases">
        <title>Genomic insights into alkan degradation activity of Oleiphilus messinensis.</title>
        <authorList>
            <person name="Kozyavkin S.A."/>
            <person name="Slesarev A.I."/>
            <person name="Golyshin P.N."/>
            <person name="Korzhenkov A."/>
            <person name="Golyshina O.N."/>
            <person name="Toshchakov S.V."/>
        </authorList>
    </citation>
    <scope>NUCLEOTIDE SEQUENCE [LARGE SCALE GENOMIC DNA]</scope>
    <source>
        <strain evidence="15 16">ME102</strain>
    </source>
</reference>
<dbReference type="InterPro" id="IPR007890">
    <property type="entry name" value="CHASE2"/>
</dbReference>
<evidence type="ECO:0000256" key="5">
    <source>
        <dbReference type="ARBA" id="ARBA00022679"/>
    </source>
</evidence>
<dbReference type="Pfam" id="PF02518">
    <property type="entry name" value="HATPase_c"/>
    <property type="match status" value="1"/>
</dbReference>
<keyword evidence="6 13" id="KW-0812">Transmembrane</keyword>
<evidence type="ECO:0000313" key="15">
    <source>
        <dbReference type="EMBL" id="ARU57201.1"/>
    </source>
</evidence>
<evidence type="ECO:0000313" key="16">
    <source>
        <dbReference type="Proteomes" id="UP000196027"/>
    </source>
</evidence>
<dbReference type="AlphaFoldDB" id="A0A1Y0I9R4"/>
<keyword evidence="16" id="KW-1185">Reference proteome</keyword>
<dbReference type="KEGG" id="ome:OLMES_3159"/>
<proteinExistence type="predicted"/>
<evidence type="ECO:0000256" key="4">
    <source>
        <dbReference type="ARBA" id="ARBA00022553"/>
    </source>
</evidence>
<dbReference type="InterPro" id="IPR004358">
    <property type="entry name" value="Sig_transdc_His_kin-like_C"/>
</dbReference>
<comment type="subcellular location">
    <subcellularLocation>
        <location evidence="2">Membrane</location>
        <topology evidence="2">Multi-pass membrane protein</topology>
    </subcellularLocation>
</comment>
<dbReference type="PANTHER" id="PTHR42878:SF7">
    <property type="entry name" value="SENSOR HISTIDINE KINASE GLRK"/>
    <property type="match status" value="1"/>
</dbReference>
<evidence type="ECO:0000256" key="3">
    <source>
        <dbReference type="ARBA" id="ARBA00012438"/>
    </source>
</evidence>
<dbReference type="CDD" id="cd00082">
    <property type="entry name" value="HisKA"/>
    <property type="match status" value="1"/>
</dbReference>
<comment type="catalytic activity">
    <reaction evidence="1">
        <text>ATP + protein L-histidine = ADP + protein N-phospho-L-histidine.</text>
        <dbReference type="EC" id="2.7.13.3"/>
    </reaction>
</comment>
<accession>A0A1Y0I9R4</accession>
<dbReference type="GO" id="GO:0000155">
    <property type="term" value="F:phosphorelay sensor kinase activity"/>
    <property type="evidence" value="ECO:0007669"/>
    <property type="project" value="InterPro"/>
</dbReference>
<sequence length="884" mass="99603">MQKPKTSYSVFEQHILAVFLIVFVCICITFDFTKKLDNIFYDLYIQLFPQSVPSDVVIIAVDEQSLIALGQWPWQRSLHAQLLDTLIELPPELQPEAIVFDIIFAEEDQKNPDNDFQLAGAMNESGRVLIPVHIHPLSNRETLAEITPIAPLAEAAVGMGHAHVELDDDGITRGLYLNVGMGQAYWSALSLATLDWIRGKKRSPLKAFSSSQRTSPYVNIRENYVMIPFAGGAGSITTYSYIDILTGDIGPEVFSGKVVFIGSTAAGLGDFLSTPVSGLSSPMSGVEFHANVYSALQEKTVITLVPRYWHYLLSVAFVLISVLLIPRIKPERTLPVTLTILILVLSFSFIVLHQMNQWYEPTPALIAILAAYPLWSWRRISELNRFLNQELETLSMEPKLSHRRVGNFHPPDLLDAVIFLLNPKGWYCSLNSDVIKHQHLDRHSELDSMTPGFWLHKATESWICFSLADRHWVIGLQWSEDNHLDQKRAFLHRILLLDKLDQPGSTVFAPTERLAHRINQVQEAILNMRDMRRFVSEGFDRMPDGVIVTDPVGSIIFANSHSELMLEQPRQTLLGQPLQRILSSFTAQDPDAWQPLFTRVLLQARVHSMEVRLAHLDLLLQFAPFETENPGEAGMIVNLSNITQFKEEQRRRNETIDFLSHDVRSPLVSQLALLDNIESGITAVSDETFGQIRSHAIRSLNLADQFLQIARAEQVESDSFYDCNLIDILLNATDSCMAKARQKDIHIDFDPDMDDCWVKGNPELLERLFINLIGNALKYSPATTTVSVEITENQEGTHQQSDLWHVTISDQGIGIDPDEIDGIFDRFKRQKKSETQGEKGAGLGLRFVKVVVEKHQGTINVASTPKLGSTFCVSLPKLDYIEPA</sequence>
<dbReference type="RefSeq" id="WP_087462121.1">
    <property type="nucleotide sequence ID" value="NZ_CP021425.1"/>
</dbReference>
<dbReference type="Proteomes" id="UP000196027">
    <property type="component" value="Chromosome"/>
</dbReference>
<dbReference type="GO" id="GO:0005886">
    <property type="term" value="C:plasma membrane"/>
    <property type="evidence" value="ECO:0007669"/>
    <property type="project" value="UniProtKB-ARBA"/>
</dbReference>
<dbReference type="EMBL" id="CP021425">
    <property type="protein sequence ID" value="ARU57201.1"/>
    <property type="molecule type" value="Genomic_DNA"/>
</dbReference>
<dbReference type="Gene3D" id="3.30.565.10">
    <property type="entry name" value="Histidine kinase-like ATPase, C-terminal domain"/>
    <property type="match status" value="1"/>
</dbReference>
<dbReference type="GO" id="GO:0007234">
    <property type="term" value="P:osmosensory signaling via phosphorelay pathway"/>
    <property type="evidence" value="ECO:0007669"/>
    <property type="project" value="TreeGrafter"/>
</dbReference>
<dbReference type="Pfam" id="PF05226">
    <property type="entry name" value="CHASE2"/>
    <property type="match status" value="1"/>
</dbReference>
<dbReference type="SUPFAM" id="SSF55874">
    <property type="entry name" value="ATPase domain of HSP90 chaperone/DNA topoisomerase II/histidine kinase"/>
    <property type="match status" value="1"/>
</dbReference>
<evidence type="ECO:0000259" key="14">
    <source>
        <dbReference type="PROSITE" id="PS50109"/>
    </source>
</evidence>
<dbReference type="SMART" id="SM00091">
    <property type="entry name" value="PAS"/>
    <property type="match status" value="1"/>
</dbReference>
<dbReference type="PROSITE" id="PS50109">
    <property type="entry name" value="HIS_KIN"/>
    <property type="match status" value="1"/>
</dbReference>